<dbReference type="GO" id="GO:0008482">
    <property type="term" value="F:sulfite oxidase activity"/>
    <property type="evidence" value="ECO:0007669"/>
    <property type="project" value="TreeGrafter"/>
</dbReference>
<dbReference type="Gene3D" id="3.90.420.10">
    <property type="entry name" value="Oxidoreductase, molybdopterin-binding domain"/>
    <property type="match status" value="1"/>
</dbReference>
<dbReference type="GO" id="GO:0020037">
    <property type="term" value="F:heme binding"/>
    <property type="evidence" value="ECO:0007669"/>
    <property type="project" value="TreeGrafter"/>
</dbReference>
<dbReference type="PRINTS" id="PR00407">
    <property type="entry name" value="EUMOPTERIN"/>
</dbReference>
<accession>A0A382AVU8</accession>
<gene>
    <name evidence="2" type="ORF">METZ01_LOCUS158338</name>
</gene>
<sequence length="437" mass="48960">MGSWGAQVVRKTDHLNPMQDAPLSNDLRRQHLEVTRRHFMRLGAVGLGATQAIALWAKESDAEILADATSDMEYLTYQDEFGTVERGKPLPYTLPLEKRLEIGLERETWKLEVIPDPDSNAAVVNPMTREKGNALDFKGLMKLAEKHAVRFLKVMTCNNMKGPLGMGLWEGVPLRNVIWLAKPTANVRRVFYYGHHNEDPKQMFRSSLPIGRALEDPPGDNPILLCYKLNGEWLSGRRGGPVRMLVPDAYGFKSVKWLKTVALTNNHQANDTYAGGNNDIASWMKTMCRFVYKPAKEKAGVPIPVTGLAQVGVGGLSKAQVWIHPQGKEWPKDDPYFTKAPWQDAEILPPPTNWGGDLPEGKLPPDVQFFTKEGKPEHWPMRYTIAHWATLLKDVAPGKYDVHCRSIDDKGNAQPMPRPFRKDGANAIQKATITVEG</sequence>
<dbReference type="InterPro" id="IPR000572">
    <property type="entry name" value="OxRdtase_Mopterin-bd_dom"/>
</dbReference>
<dbReference type="SUPFAM" id="SSF56524">
    <property type="entry name" value="Oxidoreductase molybdopterin-binding domain"/>
    <property type="match status" value="1"/>
</dbReference>
<dbReference type="EMBL" id="UINC01027005">
    <property type="protein sequence ID" value="SVB05484.1"/>
    <property type="molecule type" value="Genomic_DNA"/>
</dbReference>
<organism evidence="2">
    <name type="scientific">marine metagenome</name>
    <dbReference type="NCBI Taxonomy" id="408172"/>
    <lineage>
        <taxon>unclassified sequences</taxon>
        <taxon>metagenomes</taxon>
        <taxon>ecological metagenomes</taxon>
    </lineage>
</organism>
<dbReference type="InterPro" id="IPR036374">
    <property type="entry name" value="OxRdtase_Mopterin-bd_sf"/>
</dbReference>
<proteinExistence type="predicted"/>
<evidence type="ECO:0000259" key="1">
    <source>
        <dbReference type="Pfam" id="PF00174"/>
    </source>
</evidence>
<protein>
    <recommendedName>
        <fullName evidence="1">Oxidoreductase molybdopterin-binding domain-containing protein</fullName>
    </recommendedName>
</protein>
<dbReference type="AlphaFoldDB" id="A0A382AVU8"/>
<dbReference type="PANTHER" id="PTHR19372:SF7">
    <property type="entry name" value="SULFITE OXIDASE, MITOCHONDRIAL"/>
    <property type="match status" value="1"/>
</dbReference>
<evidence type="ECO:0000313" key="2">
    <source>
        <dbReference type="EMBL" id="SVB05484.1"/>
    </source>
</evidence>
<dbReference type="Pfam" id="PF00174">
    <property type="entry name" value="Oxidored_molyb"/>
    <property type="match status" value="1"/>
</dbReference>
<dbReference type="PANTHER" id="PTHR19372">
    <property type="entry name" value="SULFITE REDUCTASE"/>
    <property type="match status" value="1"/>
</dbReference>
<dbReference type="GO" id="GO:0043546">
    <property type="term" value="F:molybdopterin cofactor binding"/>
    <property type="evidence" value="ECO:0007669"/>
    <property type="project" value="TreeGrafter"/>
</dbReference>
<dbReference type="InterPro" id="IPR008335">
    <property type="entry name" value="Mopterin_OxRdtase_euk"/>
</dbReference>
<feature type="domain" description="Oxidoreductase molybdopterin-binding" evidence="1">
    <location>
        <begin position="156"/>
        <end position="268"/>
    </location>
</feature>
<reference evidence="2" key="1">
    <citation type="submission" date="2018-05" db="EMBL/GenBank/DDBJ databases">
        <authorList>
            <person name="Lanie J.A."/>
            <person name="Ng W.-L."/>
            <person name="Kazmierczak K.M."/>
            <person name="Andrzejewski T.M."/>
            <person name="Davidsen T.M."/>
            <person name="Wayne K.J."/>
            <person name="Tettelin H."/>
            <person name="Glass J.I."/>
            <person name="Rusch D."/>
            <person name="Podicherti R."/>
            <person name="Tsui H.-C.T."/>
            <person name="Winkler M.E."/>
        </authorList>
    </citation>
    <scope>NUCLEOTIDE SEQUENCE</scope>
</reference>
<dbReference type="GO" id="GO:0006790">
    <property type="term" value="P:sulfur compound metabolic process"/>
    <property type="evidence" value="ECO:0007669"/>
    <property type="project" value="TreeGrafter"/>
</dbReference>
<name>A0A382AVU8_9ZZZZ</name>